<accession>A0ABV2T9S8</accession>
<dbReference type="RefSeq" id="WP_354662343.1">
    <property type="nucleotide sequence ID" value="NZ_JBEXAC010000002.1"/>
</dbReference>
<sequence>MKQLLLLGVFCGIVTTSVAQGRFDVKQSVRLGFKIDPTITILNPQEAGVNRNSAKLGVSYGLMVDFLLDPEGRYAIASGLQISTAGSKLKYDAGKGLGNFRQQPAEYNMKLQHIEIPLSIKLKTVGGSDIAYWGQFGTYFGFPIRARADVVTMSQTFDRQHILKDINRINIGMLIGAGIEYPLGESLTGLVGISFQNGFIDVTRNSKWDDGRVNLNSFALKLGVYF</sequence>
<comment type="caution">
    <text evidence="2">The sequence shown here is derived from an EMBL/GenBank/DDBJ whole genome shotgun (WGS) entry which is preliminary data.</text>
</comment>
<dbReference type="InterPro" id="IPR025665">
    <property type="entry name" value="Beta-barrel_OMP_2"/>
</dbReference>
<evidence type="ECO:0000313" key="2">
    <source>
        <dbReference type="EMBL" id="MET6999781.1"/>
    </source>
</evidence>
<dbReference type="Pfam" id="PF13568">
    <property type="entry name" value="OMP_b-brl_2"/>
    <property type="match status" value="1"/>
</dbReference>
<evidence type="ECO:0000259" key="1">
    <source>
        <dbReference type="Pfam" id="PF13568"/>
    </source>
</evidence>
<proteinExistence type="predicted"/>
<dbReference type="Proteomes" id="UP001549749">
    <property type="component" value="Unassembled WGS sequence"/>
</dbReference>
<protein>
    <submittedName>
        <fullName evidence="2">Porin family protein</fullName>
    </submittedName>
</protein>
<reference evidence="2 3" key="1">
    <citation type="submission" date="2024-06" db="EMBL/GenBank/DDBJ databases">
        <title>Chitinophaga defluvii sp. nov., isolated from municipal sewage.</title>
        <authorList>
            <person name="Zhang L."/>
        </authorList>
    </citation>
    <scope>NUCLEOTIDE SEQUENCE [LARGE SCALE GENOMIC DNA]</scope>
    <source>
        <strain evidence="2 3">H8</strain>
    </source>
</reference>
<dbReference type="EMBL" id="JBEXAC010000002">
    <property type="protein sequence ID" value="MET6999781.1"/>
    <property type="molecule type" value="Genomic_DNA"/>
</dbReference>
<organism evidence="2 3">
    <name type="scientific">Chitinophaga defluvii</name>
    <dbReference type="NCBI Taxonomy" id="3163343"/>
    <lineage>
        <taxon>Bacteria</taxon>
        <taxon>Pseudomonadati</taxon>
        <taxon>Bacteroidota</taxon>
        <taxon>Chitinophagia</taxon>
        <taxon>Chitinophagales</taxon>
        <taxon>Chitinophagaceae</taxon>
        <taxon>Chitinophaga</taxon>
    </lineage>
</organism>
<evidence type="ECO:0000313" key="3">
    <source>
        <dbReference type="Proteomes" id="UP001549749"/>
    </source>
</evidence>
<feature type="domain" description="Outer membrane protein beta-barrel" evidence="1">
    <location>
        <begin position="28"/>
        <end position="203"/>
    </location>
</feature>
<name>A0ABV2T9S8_9BACT</name>
<gene>
    <name evidence="2" type="ORF">ABR189_20495</name>
</gene>
<keyword evidence="3" id="KW-1185">Reference proteome</keyword>